<dbReference type="KEGG" id="stac:ABII15_24040"/>
<dbReference type="AlphaFoldDB" id="A0AAU8IXA4"/>
<dbReference type="SUPFAM" id="SSF48452">
    <property type="entry name" value="TPR-like"/>
    <property type="match status" value="1"/>
</dbReference>
<proteinExistence type="predicted"/>
<evidence type="ECO:0000313" key="1">
    <source>
        <dbReference type="EMBL" id="XCJ72842.1"/>
    </source>
</evidence>
<gene>
    <name evidence="1" type="ORF">ABII15_24040</name>
</gene>
<sequence length="419" mass="44323">MTNPLTGLFKARQRDAARSALYAGSVHRCGAYLATQGAPGPLIPRQTRLTQAIGTLTASVDGPAADPFDALLGVGERALEAGGEASAELALSVAGTATRLRQRSRAAWRLHGAALDGLGRDDEALESYERYLALVPGGDGAPGTARRIDTLRQRRALLDELTALVTDDTEDSAGLRSALSRPAAPPAELTPQVAALLRRRLARDGAGDPAVRRLAELYGAYRRLVERDAVPAELPDAVTPVGVAGLRALLTGKSVCVVAGGDEGTGGALDGYDVVVRCDGFRTGARTDLHAVTPRGATPWDGPPWTAETGIRLVFDEAAPRWRRVVRQRLVPGAQEHIGDVSLRRPLTDPALLGESVWGEDASTAFTVLRLLDFLDAGPRLDLIGFRTAGAGALRPAEAAWVEAHSTLRDDSTMRIALR</sequence>
<organism evidence="1">
    <name type="scientific">Streptomyces tabacisoli</name>
    <dbReference type="NCBI Taxonomy" id="3156398"/>
    <lineage>
        <taxon>Bacteria</taxon>
        <taxon>Bacillati</taxon>
        <taxon>Actinomycetota</taxon>
        <taxon>Actinomycetes</taxon>
        <taxon>Kitasatosporales</taxon>
        <taxon>Streptomycetaceae</taxon>
        <taxon>Streptomyces</taxon>
    </lineage>
</organism>
<name>A0AAU8IXA4_9ACTN</name>
<dbReference type="EMBL" id="CP159534">
    <property type="protein sequence ID" value="XCJ72842.1"/>
    <property type="molecule type" value="Genomic_DNA"/>
</dbReference>
<dbReference type="RefSeq" id="WP_353944360.1">
    <property type="nucleotide sequence ID" value="NZ_CP159534.1"/>
</dbReference>
<dbReference type="InterPro" id="IPR011990">
    <property type="entry name" value="TPR-like_helical_dom_sf"/>
</dbReference>
<reference evidence="1" key="1">
    <citation type="submission" date="2024-06" db="EMBL/GenBank/DDBJ databases">
        <title>Streptomyces sp. strain HUAS MG91 genome sequences.</title>
        <authorList>
            <person name="Mo P."/>
        </authorList>
    </citation>
    <scope>NUCLEOTIDE SEQUENCE</scope>
    <source>
        <strain evidence="1">HUAS MG91</strain>
    </source>
</reference>
<accession>A0AAU8IXA4</accession>
<protein>
    <submittedName>
        <fullName evidence="1">Uncharacterized protein</fullName>
    </submittedName>
</protein>